<evidence type="ECO:0000313" key="4">
    <source>
        <dbReference type="Proteomes" id="UP001164305"/>
    </source>
</evidence>
<dbReference type="PANTHER" id="PTHR10381">
    <property type="entry name" value="ATP-DEPENDENT CLP PROTEASE PROTEOLYTIC SUBUNIT"/>
    <property type="match status" value="1"/>
</dbReference>
<keyword evidence="3" id="KW-0645">Protease</keyword>
<dbReference type="GO" id="GO:0006508">
    <property type="term" value="P:proteolysis"/>
    <property type="evidence" value="ECO:0007669"/>
    <property type="project" value="UniProtKB-KW"/>
</dbReference>
<dbReference type="PRINTS" id="PR00127">
    <property type="entry name" value="CLPPROTEASEP"/>
</dbReference>
<name>A0ABY6FYR9_9MICO</name>
<keyword evidence="3" id="KW-0378">Hydrolase</keyword>
<evidence type="ECO:0000256" key="2">
    <source>
        <dbReference type="RuleBase" id="RU003567"/>
    </source>
</evidence>
<protein>
    <recommendedName>
        <fullName evidence="2">ATP-dependent Clp protease proteolytic subunit</fullName>
    </recommendedName>
</protein>
<dbReference type="GO" id="GO:0008233">
    <property type="term" value="F:peptidase activity"/>
    <property type="evidence" value="ECO:0007669"/>
    <property type="project" value="UniProtKB-KW"/>
</dbReference>
<dbReference type="EMBL" id="CP107020">
    <property type="protein sequence ID" value="UYG16086.1"/>
    <property type="molecule type" value="Genomic_DNA"/>
</dbReference>
<dbReference type="PANTHER" id="PTHR10381:SF26">
    <property type="entry name" value="ATP-DEPENDENT CLP PROTEASE PROTEOLYTIC SUBUNIT-LIKE-RELATED"/>
    <property type="match status" value="1"/>
</dbReference>
<dbReference type="InterPro" id="IPR001907">
    <property type="entry name" value="ClpP"/>
</dbReference>
<dbReference type="SUPFAM" id="SSF52096">
    <property type="entry name" value="ClpP/crotonase"/>
    <property type="match status" value="1"/>
</dbReference>
<evidence type="ECO:0000256" key="1">
    <source>
        <dbReference type="ARBA" id="ARBA00007039"/>
    </source>
</evidence>
<organism evidence="3 4">
    <name type="scientific">Brachybacterium huguangmaarense</name>
    <dbReference type="NCBI Taxonomy" id="1652028"/>
    <lineage>
        <taxon>Bacteria</taxon>
        <taxon>Bacillati</taxon>
        <taxon>Actinomycetota</taxon>
        <taxon>Actinomycetes</taxon>
        <taxon>Micrococcales</taxon>
        <taxon>Dermabacteraceae</taxon>
        <taxon>Brachybacterium</taxon>
    </lineage>
</organism>
<reference evidence="3" key="1">
    <citation type="submission" date="2022-10" db="EMBL/GenBank/DDBJ databases">
        <title>Whole-Genome Sequencing of Brachybacterium huguangmaarense BRM-3, Isolated from Betula schmidtii.</title>
        <authorList>
            <person name="Haam D."/>
        </authorList>
    </citation>
    <scope>NUCLEOTIDE SEQUENCE</scope>
    <source>
        <strain evidence="3">BRM-3</strain>
    </source>
</reference>
<comment type="similarity">
    <text evidence="1 2">Belongs to the peptidase S14 family.</text>
</comment>
<sequence length="202" mass="21670">MSTYTIPHVIERTASGTERTADVFSRLLSDRIVCIGTPIDDGVANTVIAQVLHLENDAPDQPIQLYVNCEGGDAQAVLAVHDALAYVRCDVAVTCIGQVVAAPTILLAAGTPGLRAILPHARVVLHPLEASGRGAVPDLILAAEEVERVRRSLEALLAEHTGQSLDRVRHDLERERVLDAEATVAYGIADRVLVRRPAAGRR</sequence>
<proteinExistence type="inferred from homology"/>
<dbReference type="Pfam" id="PF00574">
    <property type="entry name" value="CLP_protease"/>
    <property type="match status" value="1"/>
</dbReference>
<accession>A0ABY6FYR9</accession>
<keyword evidence="4" id="KW-1185">Reference proteome</keyword>
<dbReference type="Proteomes" id="UP001164305">
    <property type="component" value="Chromosome"/>
</dbReference>
<dbReference type="RefSeq" id="WP_263593299.1">
    <property type="nucleotide sequence ID" value="NZ_CP107020.1"/>
</dbReference>
<evidence type="ECO:0000313" key="3">
    <source>
        <dbReference type="EMBL" id="UYG16086.1"/>
    </source>
</evidence>
<dbReference type="InterPro" id="IPR029045">
    <property type="entry name" value="ClpP/crotonase-like_dom_sf"/>
</dbReference>
<dbReference type="InterPro" id="IPR023562">
    <property type="entry name" value="ClpP/TepA"/>
</dbReference>
<dbReference type="Gene3D" id="3.90.226.10">
    <property type="entry name" value="2-enoyl-CoA Hydratase, Chain A, domain 1"/>
    <property type="match status" value="1"/>
</dbReference>
<gene>
    <name evidence="3" type="ORF">BRM3_10695</name>
</gene>
<dbReference type="CDD" id="cd07017">
    <property type="entry name" value="S14_ClpP_2"/>
    <property type="match status" value="1"/>
</dbReference>